<dbReference type="EMBL" id="PVTO01000006">
    <property type="protein sequence ID" value="PRY83192.1"/>
    <property type="molecule type" value="Genomic_DNA"/>
</dbReference>
<name>A0A2T0W901_9LACT</name>
<keyword evidence="2" id="KW-1185">Reference proteome</keyword>
<accession>A0A2T0W901</accession>
<evidence type="ECO:0000313" key="1">
    <source>
        <dbReference type="EMBL" id="PRY83192.1"/>
    </source>
</evidence>
<comment type="caution">
    <text evidence="1">The sequence shown here is derived from an EMBL/GenBank/DDBJ whole genome shotgun (WGS) entry which is preliminary data.</text>
</comment>
<dbReference type="OrthoDB" id="1909991at2"/>
<reference evidence="1 2" key="1">
    <citation type="submission" date="2018-03" db="EMBL/GenBank/DDBJ databases">
        <title>Genomic Encyclopedia of Archaeal and Bacterial Type Strains, Phase II (KMG-II): from individual species to whole genera.</title>
        <authorList>
            <person name="Goeker M."/>
        </authorList>
    </citation>
    <scope>NUCLEOTIDE SEQUENCE [LARGE SCALE GENOMIC DNA]</scope>
    <source>
        <strain evidence="1 2">DSM 13175</strain>
    </source>
</reference>
<organism evidence="1 2">
    <name type="scientific">Alkalibacterium olivapovliticus</name>
    <dbReference type="NCBI Taxonomy" id="99907"/>
    <lineage>
        <taxon>Bacteria</taxon>
        <taxon>Bacillati</taxon>
        <taxon>Bacillota</taxon>
        <taxon>Bacilli</taxon>
        <taxon>Lactobacillales</taxon>
        <taxon>Carnobacteriaceae</taxon>
        <taxon>Alkalibacterium</taxon>
    </lineage>
</organism>
<protein>
    <submittedName>
        <fullName evidence="1">Uncharacterized protein</fullName>
    </submittedName>
</protein>
<dbReference type="AlphaFoldDB" id="A0A2T0W901"/>
<dbReference type="Proteomes" id="UP000238205">
    <property type="component" value="Unassembled WGS sequence"/>
</dbReference>
<evidence type="ECO:0000313" key="2">
    <source>
        <dbReference type="Proteomes" id="UP000238205"/>
    </source>
</evidence>
<proteinExistence type="predicted"/>
<sequence>MHSNLSLLLLVSYISILTGCTTGTEEQVVTISEITPEEILRLEPDADIFQYNDVIYQTNIDWVDELELTTGKRVMTIEENASDPEGFSHGTANLLPIGTDIFEADGRHDVLIADVDDEYLYYMAIVEG</sequence>
<dbReference type="RefSeq" id="WP_106192152.1">
    <property type="nucleotide sequence ID" value="NZ_PVTO01000006.1"/>
</dbReference>
<gene>
    <name evidence="1" type="ORF">CLV38_10697</name>
</gene>